<comment type="caution">
    <text evidence="15">The sequence shown here is derived from an EMBL/GenBank/DDBJ whole genome shotgun (WGS) entry which is preliminary data.</text>
</comment>
<dbReference type="InterPro" id="IPR000531">
    <property type="entry name" value="Beta-barrel_TonB"/>
</dbReference>
<proteinExistence type="inferred from homology"/>
<keyword evidence="6" id="KW-0408">Iron</keyword>
<evidence type="ECO:0000259" key="13">
    <source>
        <dbReference type="Pfam" id="PF00593"/>
    </source>
</evidence>
<dbReference type="InterPro" id="IPR012910">
    <property type="entry name" value="Plug_dom"/>
</dbReference>
<dbReference type="Pfam" id="PF07715">
    <property type="entry name" value="Plug"/>
    <property type="match status" value="1"/>
</dbReference>
<protein>
    <submittedName>
        <fullName evidence="15">TonB-dependent receptor</fullName>
    </submittedName>
</protein>
<dbReference type="Pfam" id="PF00593">
    <property type="entry name" value="TonB_dep_Rec_b-barrel"/>
    <property type="match status" value="1"/>
</dbReference>
<dbReference type="EMBL" id="JAINVV010000010">
    <property type="protein sequence ID" value="MBY8824919.1"/>
    <property type="molecule type" value="Genomic_DNA"/>
</dbReference>
<dbReference type="PANTHER" id="PTHR32552">
    <property type="entry name" value="FERRICHROME IRON RECEPTOR-RELATED"/>
    <property type="match status" value="1"/>
</dbReference>
<evidence type="ECO:0000256" key="9">
    <source>
        <dbReference type="ARBA" id="ARBA00023136"/>
    </source>
</evidence>
<accession>A0ABS7PUA0</accession>
<keyword evidence="10 11" id="KW-0998">Cell outer membrane</keyword>
<keyword evidence="15" id="KW-0675">Receptor</keyword>
<sequence length="795" mass="85015">MGADHSARDGGRIHAIIVAAAGPCRPSDPDPAFQQRPDRMNHGYSIYINGRVTMKYLLWTSVAGAALLSFADPARAGETQKGESAAEAEDSRTYTDEIVVTARKRAESVQDIPISVAALSGDALQASGITTFEGLTSATSGFTALRNANNNLTFRVRGLGTGAGNDGYEQSVALFIDGSYAGRSPEYNQAMFDVERVEIIKGTQAALLAKNTSLGAVSLTSRKPGEDWAFNGTATYEMAFSSLKLDAGVDIPLSDTLFLRLAGQSDATRGYIRNVALGTRTPRIDALAGRAVLVWKPNADLDATLLYQQFRSDTHGVGEEVAIDSLGVAAGRAALAGVPFQPGLDYRQHVSGGSFGDTYDRTTGHRAIGTVNYDMGGYTLTSVSAYSRFQQNRQMDADAFVGMYTTQVPFNNGNRQFTQELRISSPAEDPFNFVAGLFYLNEDFDLIRSVDVRPDGLPGGSTLNGENIDYFDQNTKNYAAFGQANLEIGSGLSASLGLRLNKEDRTVTLSREIVRAGSLAFLFPGFAPATLSRSATTLDGSVGLQYKPDSDKLFYISASRGTKSGGYLTQGTNASTAAYPAERADTIEAGTKLSFGRSHLNFSLFQTDISDLQQALFLGGVFDTTPLDVRSRGAELDFSLRATDALRFSGSVTYSDAKILTGVAPVKGSQPLNAPKWTGNADIDYSAPIGGDFSLDANLGAEFSSQRVWSTFTGNVCTGPNPASALVPCTDPYVRFNARLAIGPDSGRWKLSLIGRNIFDRKVVAYARVATFITGASMATLAPPRTMAIQFTLNR</sequence>
<evidence type="ECO:0000259" key="14">
    <source>
        <dbReference type="Pfam" id="PF07715"/>
    </source>
</evidence>
<evidence type="ECO:0000256" key="7">
    <source>
        <dbReference type="ARBA" id="ARBA00023065"/>
    </source>
</evidence>
<gene>
    <name evidence="15" type="ORF">K7G82_21625</name>
</gene>
<evidence type="ECO:0000256" key="2">
    <source>
        <dbReference type="ARBA" id="ARBA00022448"/>
    </source>
</evidence>
<dbReference type="InterPro" id="IPR036942">
    <property type="entry name" value="Beta-barrel_TonB_sf"/>
</dbReference>
<evidence type="ECO:0000313" key="15">
    <source>
        <dbReference type="EMBL" id="MBY8824919.1"/>
    </source>
</evidence>
<keyword evidence="9 11" id="KW-0472">Membrane</keyword>
<evidence type="ECO:0000256" key="1">
    <source>
        <dbReference type="ARBA" id="ARBA00004571"/>
    </source>
</evidence>
<keyword evidence="7" id="KW-0406">Ion transport</keyword>
<keyword evidence="5 11" id="KW-0812">Transmembrane</keyword>
<feature type="domain" description="TonB-dependent receptor plug" evidence="14">
    <location>
        <begin position="109"/>
        <end position="213"/>
    </location>
</feature>
<evidence type="ECO:0000256" key="5">
    <source>
        <dbReference type="ARBA" id="ARBA00022692"/>
    </source>
</evidence>
<keyword evidence="16" id="KW-1185">Reference proteome</keyword>
<keyword evidence="2 11" id="KW-0813">Transport</keyword>
<dbReference type="Gene3D" id="2.40.170.20">
    <property type="entry name" value="TonB-dependent receptor, beta-barrel domain"/>
    <property type="match status" value="1"/>
</dbReference>
<organism evidence="15 16">
    <name type="scientific">Sphingomonas colocasiae</name>
    <dbReference type="NCBI Taxonomy" id="1848973"/>
    <lineage>
        <taxon>Bacteria</taxon>
        <taxon>Pseudomonadati</taxon>
        <taxon>Pseudomonadota</taxon>
        <taxon>Alphaproteobacteria</taxon>
        <taxon>Sphingomonadales</taxon>
        <taxon>Sphingomonadaceae</taxon>
        <taxon>Sphingomonas</taxon>
    </lineage>
</organism>
<keyword evidence="4" id="KW-0410">Iron transport</keyword>
<dbReference type="PANTHER" id="PTHR32552:SF81">
    <property type="entry name" value="TONB-DEPENDENT OUTER MEMBRANE RECEPTOR"/>
    <property type="match status" value="1"/>
</dbReference>
<evidence type="ECO:0000256" key="6">
    <source>
        <dbReference type="ARBA" id="ARBA00023004"/>
    </source>
</evidence>
<keyword evidence="8 12" id="KW-0798">TonB box</keyword>
<evidence type="ECO:0000256" key="11">
    <source>
        <dbReference type="PROSITE-ProRule" id="PRU01360"/>
    </source>
</evidence>
<dbReference type="PROSITE" id="PS52016">
    <property type="entry name" value="TONB_DEPENDENT_REC_3"/>
    <property type="match status" value="1"/>
</dbReference>
<comment type="similarity">
    <text evidence="11 12">Belongs to the TonB-dependent receptor family.</text>
</comment>
<dbReference type="SUPFAM" id="SSF56935">
    <property type="entry name" value="Porins"/>
    <property type="match status" value="1"/>
</dbReference>
<evidence type="ECO:0000313" key="16">
    <source>
        <dbReference type="Proteomes" id="UP000706039"/>
    </source>
</evidence>
<evidence type="ECO:0000256" key="12">
    <source>
        <dbReference type="RuleBase" id="RU003357"/>
    </source>
</evidence>
<evidence type="ECO:0000256" key="10">
    <source>
        <dbReference type="ARBA" id="ARBA00023237"/>
    </source>
</evidence>
<reference evidence="15 16" key="1">
    <citation type="submission" date="2021-08" db="EMBL/GenBank/DDBJ databases">
        <authorList>
            <person name="Tuo L."/>
        </authorList>
    </citation>
    <scope>NUCLEOTIDE SEQUENCE [LARGE SCALE GENOMIC DNA]</scope>
    <source>
        <strain evidence="15 16">JCM 31229</strain>
    </source>
</reference>
<evidence type="ECO:0000256" key="8">
    <source>
        <dbReference type="ARBA" id="ARBA00023077"/>
    </source>
</evidence>
<feature type="domain" description="TonB-dependent receptor-like beta-barrel" evidence="13">
    <location>
        <begin position="353"/>
        <end position="758"/>
    </location>
</feature>
<comment type="subcellular location">
    <subcellularLocation>
        <location evidence="1 11">Cell outer membrane</location>
        <topology evidence="1 11">Multi-pass membrane protein</topology>
    </subcellularLocation>
</comment>
<evidence type="ECO:0000256" key="4">
    <source>
        <dbReference type="ARBA" id="ARBA00022496"/>
    </source>
</evidence>
<evidence type="ECO:0000256" key="3">
    <source>
        <dbReference type="ARBA" id="ARBA00022452"/>
    </source>
</evidence>
<dbReference type="Proteomes" id="UP000706039">
    <property type="component" value="Unassembled WGS sequence"/>
</dbReference>
<name>A0ABS7PUA0_9SPHN</name>
<keyword evidence="3 11" id="KW-1134">Transmembrane beta strand</keyword>
<dbReference type="InterPro" id="IPR039426">
    <property type="entry name" value="TonB-dep_rcpt-like"/>
</dbReference>